<sequence length="178" mass="20999">MEDEFTSTSDKSDKSLSSRLKRCLQAQKTHWLILFLVTIDFLCFMTMIVLSFLWANIEREQHWIFETLTIIAFIINVIFLIEITLSFIVFGLSYFTKGPHWFFHIFDALLVFTTFFLEIFLHGKQQEIVGLFIILRFWRLIKVVGSVAIGIAKEDNWNDERMEKVFQGKDVKLVTRSS</sequence>
<evidence type="ECO:0000313" key="1">
    <source>
        <dbReference type="EMBL" id="CAG8558084.1"/>
    </source>
</evidence>
<organism evidence="1 2">
    <name type="scientific">Scutellospora calospora</name>
    <dbReference type="NCBI Taxonomy" id="85575"/>
    <lineage>
        <taxon>Eukaryota</taxon>
        <taxon>Fungi</taxon>
        <taxon>Fungi incertae sedis</taxon>
        <taxon>Mucoromycota</taxon>
        <taxon>Glomeromycotina</taxon>
        <taxon>Glomeromycetes</taxon>
        <taxon>Diversisporales</taxon>
        <taxon>Gigasporaceae</taxon>
        <taxon>Scutellospora</taxon>
    </lineage>
</organism>
<accession>A0ACA9M1B1</accession>
<dbReference type="EMBL" id="CAJVPM010008781">
    <property type="protein sequence ID" value="CAG8558084.1"/>
    <property type="molecule type" value="Genomic_DNA"/>
</dbReference>
<evidence type="ECO:0000313" key="2">
    <source>
        <dbReference type="Proteomes" id="UP000789860"/>
    </source>
</evidence>
<gene>
    <name evidence="1" type="ORF">SCALOS_LOCUS5414</name>
</gene>
<protein>
    <submittedName>
        <fullName evidence="1">6867_t:CDS:1</fullName>
    </submittedName>
</protein>
<name>A0ACA9M1B1_9GLOM</name>
<proteinExistence type="predicted"/>
<comment type="caution">
    <text evidence="1">The sequence shown here is derived from an EMBL/GenBank/DDBJ whole genome shotgun (WGS) entry which is preliminary data.</text>
</comment>
<dbReference type="Proteomes" id="UP000789860">
    <property type="component" value="Unassembled WGS sequence"/>
</dbReference>
<keyword evidence="2" id="KW-1185">Reference proteome</keyword>
<reference evidence="1" key="1">
    <citation type="submission" date="2021-06" db="EMBL/GenBank/DDBJ databases">
        <authorList>
            <person name="Kallberg Y."/>
            <person name="Tangrot J."/>
            <person name="Rosling A."/>
        </authorList>
    </citation>
    <scope>NUCLEOTIDE SEQUENCE</scope>
    <source>
        <strain evidence="1">AU212A</strain>
    </source>
</reference>